<evidence type="ECO:0000313" key="5">
    <source>
        <dbReference type="Proteomes" id="UP001461498"/>
    </source>
</evidence>
<keyword evidence="1 2" id="KW-0193">Cuticle</keyword>
<name>A0AAW1DLS0_9HEMI</name>
<proteinExistence type="predicted"/>
<feature type="region of interest" description="Disordered" evidence="3">
    <location>
        <begin position="30"/>
        <end position="49"/>
    </location>
</feature>
<evidence type="ECO:0000256" key="2">
    <source>
        <dbReference type="PROSITE-ProRule" id="PRU00497"/>
    </source>
</evidence>
<dbReference type="Proteomes" id="UP001461498">
    <property type="component" value="Unassembled WGS sequence"/>
</dbReference>
<dbReference type="AlphaFoldDB" id="A0AAW1DLS0"/>
<dbReference type="InterPro" id="IPR000618">
    <property type="entry name" value="Insect_cuticle"/>
</dbReference>
<keyword evidence="5" id="KW-1185">Reference proteome</keyword>
<dbReference type="GO" id="GO:0042302">
    <property type="term" value="F:structural constituent of cuticle"/>
    <property type="evidence" value="ECO:0007669"/>
    <property type="project" value="UniProtKB-UniRule"/>
</dbReference>
<protein>
    <recommendedName>
        <fullName evidence="6">Pro-resilin</fullName>
    </recommendedName>
</protein>
<evidence type="ECO:0008006" key="6">
    <source>
        <dbReference type="Google" id="ProtNLM"/>
    </source>
</evidence>
<comment type="caution">
    <text evidence="4">The sequence shown here is derived from an EMBL/GenBank/DDBJ whole genome shotgun (WGS) entry which is preliminary data.</text>
</comment>
<dbReference type="GO" id="GO:0005615">
    <property type="term" value="C:extracellular space"/>
    <property type="evidence" value="ECO:0007669"/>
    <property type="project" value="TreeGrafter"/>
</dbReference>
<dbReference type="PROSITE" id="PS51155">
    <property type="entry name" value="CHIT_BIND_RR_2"/>
    <property type="match status" value="1"/>
</dbReference>
<sequence length="230" mass="26965">MQLHRVMRLEPKQTVKRPVKQEENQKLVVRKRGDQHVKHKNSTLNEQQQHQQQQQYAQMLQQNQHLLYDLQQYNQNQQQQQYGLFQPVVGEQQQADLIQGQYQQVSTTIHLRFQRGEKFEASTKSVPIKVAAARPVDSNDYNAGLQHYRNEHTDNSAAWNNEEDSGEYDFGYRVSDHVNGLEMGKVESKENGLTKGSYHVLLPDGRLQVVNYWSDHTGYHTDIRYISRPH</sequence>
<dbReference type="EMBL" id="JAPXFL010000002">
    <property type="protein sequence ID" value="KAK9511163.1"/>
    <property type="molecule type" value="Genomic_DNA"/>
</dbReference>
<dbReference type="SUPFAM" id="SSF81995">
    <property type="entry name" value="beta-sandwich domain of Sec23/24"/>
    <property type="match status" value="1"/>
</dbReference>
<evidence type="ECO:0000256" key="3">
    <source>
        <dbReference type="SAM" id="MobiDB-lite"/>
    </source>
</evidence>
<evidence type="ECO:0000256" key="1">
    <source>
        <dbReference type="ARBA" id="ARBA00022460"/>
    </source>
</evidence>
<accession>A0AAW1DLS0</accession>
<feature type="region of interest" description="Disordered" evidence="3">
    <location>
        <begin position="1"/>
        <end position="23"/>
    </location>
</feature>
<reference evidence="4 5" key="1">
    <citation type="submission" date="2022-12" db="EMBL/GenBank/DDBJ databases">
        <title>Chromosome-level genome assembly of true bugs.</title>
        <authorList>
            <person name="Ma L."/>
            <person name="Li H."/>
        </authorList>
    </citation>
    <scope>NUCLEOTIDE SEQUENCE [LARGE SCALE GENOMIC DNA]</scope>
    <source>
        <strain evidence="4">Lab_2022b</strain>
    </source>
</reference>
<organism evidence="4 5">
    <name type="scientific">Rhynocoris fuscipes</name>
    <dbReference type="NCBI Taxonomy" id="488301"/>
    <lineage>
        <taxon>Eukaryota</taxon>
        <taxon>Metazoa</taxon>
        <taxon>Ecdysozoa</taxon>
        <taxon>Arthropoda</taxon>
        <taxon>Hexapoda</taxon>
        <taxon>Insecta</taxon>
        <taxon>Pterygota</taxon>
        <taxon>Neoptera</taxon>
        <taxon>Paraneoptera</taxon>
        <taxon>Hemiptera</taxon>
        <taxon>Heteroptera</taxon>
        <taxon>Panheteroptera</taxon>
        <taxon>Cimicomorpha</taxon>
        <taxon>Reduviidae</taxon>
        <taxon>Harpactorinae</taxon>
        <taxon>Harpactorini</taxon>
        <taxon>Rhynocoris</taxon>
    </lineage>
</organism>
<dbReference type="PANTHER" id="PTHR12236:SF79">
    <property type="entry name" value="CUTICULAR PROTEIN 50CB-RELATED"/>
    <property type="match status" value="1"/>
</dbReference>
<gene>
    <name evidence="4" type="ORF">O3M35_005776</name>
</gene>
<dbReference type="InterPro" id="IPR051217">
    <property type="entry name" value="Insect_Cuticle_Struc_Prot"/>
</dbReference>
<evidence type="ECO:0000313" key="4">
    <source>
        <dbReference type="EMBL" id="KAK9511163.1"/>
    </source>
</evidence>
<dbReference type="PANTHER" id="PTHR12236">
    <property type="entry name" value="STRUCTURAL CONTITUENT OF CUTICLE"/>
    <property type="match status" value="1"/>
</dbReference>
<dbReference type="Pfam" id="PF00379">
    <property type="entry name" value="Chitin_bind_4"/>
    <property type="match status" value="1"/>
</dbReference>
<dbReference type="GO" id="GO:0031012">
    <property type="term" value="C:extracellular matrix"/>
    <property type="evidence" value="ECO:0007669"/>
    <property type="project" value="TreeGrafter"/>
</dbReference>
<feature type="compositionally biased region" description="Basic and acidic residues" evidence="3">
    <location>
        <begin position="7"/>
        <end position="23"/>
    </location>
</feature>